<dbReference type="InterPro" id="IPR033116">
    <property type="entry name" value="TRYPSIN_SER"/>
</dbReference>
<dbReference type="SUPFAM" id="SSF50494">
    <property type="entry name" value="Trypsin-like serine proteases"/>
    <property type="match status" value="1"/>
</dbReference>
<keyword evidence="3" id="KW-0732">Signal</keyword>
<gene>
    <name evidence="5" type="ORF">GPA27_26240</name>
</gene>
<keyword evidence="1" id="KW-1015">Disulfide bond</keyword>
<evidence type="ECO:0000313" key="6">
    <source>
        <dbReference type="Proteomes" id="UP000634522"/>
    </source>
</evidence>
<dbReference type="Proteomes" id="UP000634522">
    <property type="component" value="Unassembled WGS sequence"/>
</dbReference>
<reference evidence="5 6" key="1">
    <citation type="submission" date="2019-12" db="EMBL/GenBank/DDBJ databases">
        <title>Comparative genomics gives insights into the taxonomy of the Azoarcus-Aromatoleum group and reveals separate origins of nif in the plant-associated Azoarcus and non-plant-associated Aromatoleum sub-groups.</title>
        <authorList>
            <person name="Lafos M."/>
            <person name="Maluk M."/>
            <person name="Batista M."/>
            <person name="Junghare M."/>
            <person name="Carmona M."/>
            <person name="Faoro H."/>
            <person name="Cruz L.M."/>
            <person name="Battistoni F."/>
            <person name="De Souza E."/>
            <person name="Pedrosa F."/>
            <person name="Chen W.-M."/>
            <person name="Poole P.S."/>
            <person name="Dixon R.A."/>
            <person name="James E.K."/>
        </authorList>
    </citation>
    <scope>NUCLEOTIDE SEQUENCE [LARGE SCALE GENOMIC DNA]</scope>
    <source>
        <strain evidence="5 6">T</strain>
    </source>
</reference>
<name>A0ABX1NNE9_9RHOO</name>
<dbReference type="PROSITE" id="PS00134">
    <property type="entry name" value="TRYPSIN_HIS"/>
    <property type="match status" value="1"/>
</dbReference>
<dbReference type="PANTHER" id="PTHR24252:SF18">
    <property type="entry name" value="OVOCHYMASE 1"/>
    <property type="match status" value="1"/>
</dbReference>
<dbReference type="InterPro" id="IPR043504">
    <property type="entry name" value="Peptidase_S1_PA_chymotrypsin"/>
</dbReference>
<feature type="signal peptide" evidence="3">
    <location>
        <begin position="1"/>
        <end position="21"/>
    </location>
</feature>
<dbReference type="InterPro" id="IPR001314">
    <property type="entry name" value="Peptidase_S1A"/>
</dbReference>
<dbReference type="PROSITE" id="PS50240">
    <property type="entry name" value="TRYPSIN_DOM"/>
    <property type="match status" value="1"/>
</dbReference>
<organism evidence="5 6">
    <name type="scientific">Aromatoleum toluolicum</name>
    <dbReference type="NCBI Taxonomy" id="90060"/>
    <lineage>
        <taxon>Bacteria</taxon>
        <taxon>Pseudomonadati</taxon>
        <taxon>Pseudomonadota</taxon>
        <taxon>Betaproteobacteria</taxon>
        <taxon>Rhodocyclales</taxon>
        <taxon>Rhodocyclaceae</taxon>
        <taxon>Aromatoleum</taxon>
    </lineage>
</organism>
<feature type="chain" id="PRO_5046993844" evidence="3">
    <location>
        <begin position="22"/>
        <end position="304"/>
    </location>
</feature>
<dbReference type="SMART" id="SM00020">
    <property type="entry name" value="Tryp_SPc"/>
    <property type="match status" value="1"/>
</dbReference>
<protein>
    <submittedName>
        <fullName evidence="5">Trypsin-like serine protease</fullName>
    </submittedName>
</protein>
<feature type="domain" description="Peptidase S1" evidence="4">
    <location>
        <begin position="59"/>
        <end position="298"/>
    </location>
</feature>
<evidence type="ECO:0000313" key="5">
    <source>
        <dbReference type="EMBL" id="NMG00885.1"/>
    </source>
</evidence>
<dbReference type="InterPro" id="IPR009003">
    <property type="entry name" value="Peptidase_S1_PA"/>
</dbReference>
<dbReference type="EMBL" id="WTVS01000108">
    <property type="protein sequence ID" value="NMG00885.1"/>
    <property type="molecule type" value="Genomic_DNA"/>
</dbReference>
<evidence type="ECO:0000259" key="4">
    <source>
        <dbReference type="PROSITE" id="PS50240"/>
    </source>
</evidence>
<dbReference type="CDD" id="cd00190">
    <property type="entry name" value="Tryp_SPc"/>
    <property type="match status" value="1"/>
</dbReference>
<keyword evidence="2" id="KW-0720">Serine protease</keyword>
<evidence type="ECO:0000256" key="3">
    <source>
        <dbReference type="SAM" id="SignalP"/>
    </source>
</evidence>
<accession>A0ABX1NNE9</accession>
<dbReference type="PRINTS" id="PR00722">
    <property type="entry name" value="CHYMOTRYPSIN"/>
</dbReference>
<evidence type="ECO:0000256" key="1">
    <source>
        <dbReference type="ARBA" id="ARBA00023157"/>
    </source>
</evidence>
<sequence>MRTSFLFAAIWTVLSASVVHAADAQTQRMATLTAERSVVGSADYRDTVNRFLKGLEPKILGGKPALAGAFPWQVSLTVSWIADPYKAHFCGGTVYSATWIVTAAHCVEGNDPRDIVVIAGTHVLGKSGTRHNVERIISRSDFNKPLRWDNDIALLQLRDPLALGVSIRPIPLVTETEEAVLLKKGAALVVTGWGATTEGGQPVRDLQFVELPFVERDTCNRPLAYDGAISNNMLCAGNEVGGKDSCQGDSGGPLIVDSRLDPKLAGIVSWGEGCARANRVGVYTRAARYANWVSSCVTAPETCE</sequence>
<proteinExistence type="predicted"/>
<keyword evidence="2" id="KW-0378">Hydrolase</keyword>
<dbReference type="RefSeq" id="WP_169143391.1">
    <property type="nucleotide sequence ID" value="NZ_WTVS01000108.1"/>
</dbReference>
<dbReference type="PANTHER" id="PTHR24252">
    <property type="entry name" value="ACROSIN-RELATED"/>
    <property type="match status" value="1"/>
</dbReference>
<keyword evidence="6" id="KW-1185">Reference proteome</keyword>
<comment type="caution">
    <text evidence="5">The sequence shown here is derived from an EMBL/GenBank/DDBJ whole genome shotgun (WGS) entry which is preliminary data.</text>
</comment>
<dbReference type="Pfam" id="PF00089">
    <property type="entry name" value="Trypsin"/>
    <property type="match status" value="1"/>
</dbReference>
<keyword evidence="2" id="KW-0645">Protease</keyword>
<evidence type="ECO:0000256" key="2">
    <source>
        <dbReference type="RuleBase" id="RU363034"/>
    </source>
</evidence>
<dbReference type="InterPro" id="IPR018114">
    <property type="entry name" value="TRYPSIN_HIS"/>
</dbReference>
<dbReference type="InterPro" id="IPR001254">
    <property type="entry name" value="Trypsin_dom"/>
</dbReference>
<dbReference type="PROSITE" id="PS00135">
    <property type="entry name" value="TRYPSIN_SER"/>
    <property type="match status" value="1"/>
</dbReference>
<dbReference type="Gene3D" id="2.40.10.10">
    <property type="entry name" value="Trypsin-like serine proteases"/>
    <property type="match status" value="1"/>
</dbReference>